<evidence type="ECO:0000313" key="1">
    <source>
        <dbReference type="EMBL" id="CRK91768.1"/>
    </source>
</evidence>
<sequence>MNFKIKGSKSINLLNCRKEHISCAKKVVIVTSSDVSVVPSGVRPIKLFFKHILTFFLQICKWKCKKQANL</sequence>
<evidence type="ECO:0000313" key="2">
    <source>
        <dbReference type="Proteomes" id="UP000183832"/>
    </source>
</evidence>
<protein>
    <submittedName>
        <fullName evidence="1">CLUMA_CG005400, isoform A</fullName>
    </submittedName>
</protein>
<accession>A0A1J1HUL9</accession>
<proteinExistence type="predicted"/>
<keyword evidence="2" id="KW-1185">Reference proteome</keyword>
<dbReference type="Proteomes" id="UP000183832">
    <property type="component" value="Unassembled WGS sequence"/>
</dbReference>
<reference evidence="1 2" key="1">
    <citation type="submission" date="2015-04" db="EMBL/GenBank/DDBJ databases">
        <authorList>
            <person name="Syromyatnikov M.Y."/>
            <person name="Popov V.N."/>
        </authorList>
    </citation>
    <scope>NUCLEOTIDE SEQUENCE [LARGE SCALE GENOMIC DNA]</scope>
</reference>
<organism evidence="1 2">
    <name type="scientific">Clunio marinus</name>
    <dbReference type="NCBI Taxonomy" id="568069"/>
    <lineage>
        <taxon>Eukaryota</taxon>
        <taxon>Metazoa</taxon>
        <taxon>Ecdysozoa</taxon>
        <taxon>Arthropoda</taxon>
        <taxon>Hexapoda</taxon>
        <taxon>Insecta</taxon>
        <taxon>Pterygota</taxon>
        <taxon>Neoptera</taxon>
        <taxon>Endopterygota</taxon>
        <taxon>Diptera</taxon>
        <taxon>Nematocera</taxon>
        <taxon>Chironomoidea</taxon>
        <taxon>Chironomidae</taxon>
        <taxon>Clunio</taxon>
    </lineage>
</organism>
<dbReference type="EMBL" id="CVRI01000021">
    <property type="protein sequence ID" value="CRK91768.1"/>
    <property type="molecule type" value="Genomic_DNA"/>
</dbReference>
<name>A0A1J1HUL9_9DIPT</name>
<gene>
    <name evidence="1" type="ORF">CLUMA_CG005400</name>
</gene>
<dbReference type="AlphaFoldDB" id="A0A1J1HUL9"/>